<evidence type="ECO:0000313" key="2">
    <source>
        <dbReference type="Proteomes" id="UP001057402"/>
    </source>
</evidence>
<gene>
    <name evidence="1" type="ORF">MLD38_018622</name>
</gene>
<evidence type="ECO:0000313" key="1">
    <source>
        <dbReference type="EMBL" id="KAI4370255.1"/>
    </source>
</evidence>
<proteinExistence type="predicted"/>
<comment type="caution">
    <text evidence="1">The sequence shown here is derived from an EMBL/GenBank/DDBJ whole genome shotgun (WGS) entry which is preliminary data.</text>
</comment>
<dbReference type="Proteomes" id="UP001057402">
    <property type="component" value="Chromosome 5"/>
</dbReference>
<protein>
    <submittedName>
        <fullName evidence="1">Uncharacterized protein</fullName>
    </submittedName>
</protein>
<sequence>MAGNNNHHHHQNRLGDDFFSVFGAAAFNVPDMGLQLRPVRISRLLPGLPSRRLLHGRGFELGEDKPLTLTASPSG</sequence>
<name>A0ACB9QUF9_9MYRT</name>
<organism evidence="1 2">
    <name type="scientific">Melastoma candidum</name>
    <dbReference type="NCBI Taxonomy" id="119954"/>
    <lineage>
        <taxon>Eukaryota</taxon>
        <taxon>Viridiplantae</taxon>
        <taxon>Streptophyta</taxon>
        <taxon>Embryophyta</taxon>
        <taxon>Tracheophyta</taxon>
        <taxon>Spermatophyta</taxon>
        <taxon>Magnoliopsida</taxon>
        <taxon>eudicotyledons</taxon>
        <taxon>Gunneridae</taxon>
        <taxon>Pentapetalae</taxon>
        <taxon>rosids</taxon>
        <taxon>malvids</taxon>
        <taxon>Myrtales</taxon>
        <taxon>Melastomataceae</taxon>
        <taxon>Melastomatoideae</taxon>
        <taxon>Melastomateae</taxon>
        <taxon>Melastoma</taxon>
    </lineage>
</organism>
<reference evidence="2" key="1">
    <citation type="journal article" date="2023" name="Front. Plant Sci.">
        <title>Chromosomal-level genome assembly of Melastoma candidum provides insights into trichome evolution.</title>
        <authorList>
            <person name="Zhong Y."/>
            <person name="Wu W."/>
            <person name="Sun C."/>
            <person name="Zou P."/>
            <person name="Liu Y."/>
            <person name="Dai S."/>
            <person name="Zhou R."/>
        </authorList>
    </citation>
    <scope>NUCLEOTIDE SEQUENCE [LARGE SCALE GENOMIC DNA]</scope>
</reference>
<accession>A0ACB9QUF9</accession>
<keyword evidence="2" id="KW-1185">Reference proteome</keyword>
<dbReference type="EMBL" id="CM042884">
    <property type="protein sequence ID" value="KAI4370255.1"/>
    <property type="molecule type" value="Genomic_DNA"/>
</dbReference>